<dbReference type="Pfam" id="PF02992">
    <property type="entry name" value="Transposase_21"/>
    <property type="match status" value="1"/>
</dbReference>
<dbReference type="PANTHER" id="PTHR48258">
    <property type="entry name" value="DUF4218 DOMAIN-CONTAINING PROTEIN-RELATED"/>
    <property type="match status" value="1"/>
</dbReference>
<reference evidence="5" key="1">
    <citation type="submission" date="2022-07" db="EMBL/GenBank/DDBJ databases">
        <authorList>
            <person name="Macas J."/>
            <person name="Novak P."/>
            <person name="Neumann P."/>
        </authorList>
    </citation>
    <scope>NUCLEOTIDE SEQUENCE</scope>
</reference>
<dbReference type="InterPro" id="IPR029480">
    <property type="entry name" value="Transpos_assoc"/>
</dbReference>
<evidence type="ECO:0000259" key="2">
    <source>
        <dbReference type="Pfam" id="PF13952"/>
    </source>
</evidence>
<gene>
    <name evidence="5" type="ORF">CEPIT_LOCUS19595</name>
</gene>
<dbReference type="Pfam" id="PF13960">
    <property type="entry name" value="DUF4218"/>
    <property type="match status" value="1"/>
</dbReference>
<accession>A0AAV0DWS7</accession>
<proteinExistence type="predicted"/>
<dbReference type="Proteomes" id="UP001152523">
    <property type="component" value="Unassembled WGS sequence"/>
</dbReference>
<feature type="domain" description="Transposase-associated" evidence="4">
    <location>
        <begin position="15"/>
        <end position="95"/>
    </location>
</feature>
<dbReference type="Pfam" id="PF13952">
    <property type="entry name" value="DUF4216"/>
    <property type="match status" value="1"/>
</dbReference>
<dbReference type="InterPro" id="IPR004242">
    <property type="entry name" value="Transposase_21"/>
</dbReference>
<sequence length="1174" mass="136543">MICKLNKGTMNRENRNWMYNKYVDNGRGLTNEFKNGVIEFVKWAQQQTQYMDGNKIRCPCKECKNNKFLLGEDVCWDLYTHGFIENYYNWTSQGEPIETCYLPQPVGTSYYVPDEMAAWGNYADMEWEQRMVYDLVGSSAFSNNHPDTYPNNDFTAHSNAGEGPSSYFYDVDALGTRFQDVLKSADQPLYSDCDGHSQLSAVSEFLNIKSEYNLSENCMSRILDSVGSMLPRDHSLPDTYYNMKKFVSELGLPMIKIHACPGGCMLFWKNDEGLTRCKFCNEDRYKPMSAMSHKPRKRSAASKLIYLPLAPRLQRLYASSATAKYMTWHVEHDTEEGLMCHPSDSDAWKHLDRCYPEFAFEPRNVRLGLCADGFAPYGQFGGQFSCWPIIITPYNLPPDMCMKQHFMFLSLMCPGPGNPKKRIDVYLQPLIEELKQLWDVGVPTYDVTTEQIFNLRAVVLWTISDFPAYGMLSGWSTAGLMGCPVCMEKSNAFWLKNSRKPSYFDCHRRFLPQNHPYRKDKKSFLKGRVERDPPPPRLTGYQILNRVQHIPSAIDEPLEYPYGYKTDHKWTKKSIFWELPYWKYLLIRHNLDVMHIEKNVFDNIFNTVMNFKGRTKDGLSSRRDIALYCDRPEIAMGPEYEGPYKKVVYQVTVEQKQKILEWLIQLRFPDGYTSNFKRIVDLEKLSIKNMKSHDCHVIMQRLLSVALKENLPANVWACIVDVSQLFQLICSPVLNKKALEDLHRNVPTIMCNLEKVFPPSFFDGMEHLLIHLPWEARRGGPPFYRWMYSFERFLRELKKKVTNKAHVGASICQAYLTEEVSTFSSFYFERDVITRRKRPARNDDIDEGMYEQMVSIFNYPGKGYGRQTHRHVVGDEFRIAHTYILVNCPEVIPYYNDFRENLSSSGYGNEDIDHFIDTDFARWFKQTILREAATGTMDPFLESLAWGPETLVKCWSVYFVNGYKYHTRAYGNNKPTMNSGVCVPTCSFDNSETDFFGYVDEILEMKFAGEKELSIVLFRCTWVDPVMGVRKDDIHNLRDVNHARAYQKNEPFILAQQAAQVYYAEYPTTKQRISPWVCACTIRPRKVVSHAIHKNVDIDIYQQEFFLAPVPQTIDEEIILEDFTGAEIEPDPNDGNDDPNEGSQYEEDWNFQTEDTDEDDYIDNTDPDTEDEDE</sequence>
<evidence type="ECO:0000259" key="3">
    <source>
        <dbReference type="Pfam" id="PF13960"/>
    </source>
</evidence>
<dbReference type="EMBL" id="CAMAPF010000183">
    <property type="protein sequence ID" value="CAH9111692.1"/>
    <property type="molecule type" value="Genomic_DNA"/>
</dbReference>
<dbReference type="PANTHER" id="PTHR48258:SF4">
    <property type="entry name" value="DUF4216 DOMAIN-CONTAINING PROTEIN"/>
    <property type="match status" value="1"/>
</dbReference>
<evidence type="ECO:0008006" key="7">
    <source>
        <dbReference type="Google" id="ProtNLM"/>
    </source>
</evidence>
<dbReference type="InterPro" id="IPR025452">
    <property type="entry name" value="DUF4218"/>
</dbReference>
<protein>
    <recommendedName>
        <fullName evidence="7">Transposon protein, putative, CACTA, En/Spm sub-class</fullName>
    </recommendedName>
</protein>
<evidence type="ECO:0000313" key="6">
    <source>
        <dbReference type="Proteomes" id="UP001152523"/>
    </source>
</evidence>
<dbReference type="Pfam" id="PF13963">
    <property type="entry name" value="Transpos_assoc"/>
    <property type="match status" value="1"/>
</dbReference>
<dbReference type="AlphaFoldDB" id="A0AAV0DWS7"/>
<feature type="domain" description="DUF4218" evidence="3">
    <location>
        <begin position="729"/>
        <end position="842"/>
    </location>
</feature>
<keyword evidence="6" id="KW-1185">Reference proteome</keyword>
<comment type="caution">
    <text evidence="5">The sequence shown here is derived from an EMBL/GenBank/DDBJ whole genome shotgun (WGS) entry which is preliminary data.</text>
</comment>
<evidence type="ECO:0000256" key="1">
    <source>
        <dbReference type="SAM" id="MobiDB-lite"/>
    </source>
</evidence>
<evidence type="ECO:0000313" key="5">
    <source>
        <dbReference type="EMBL" id="CAH9111692.1"/>
    </source>
</evidence>
<organism evidence="5 6">
    <name type="scientific">Cuscuta epithymum</name>
    <dbReference type="NCBI Taxonomy" id="186058"/>
    <lineage>
        <taxon>Eukaryota</taxon>
        <taxon>Viridiplantae</taxon>
        <taxon>Streptophyta</taxon>
        <taxon>Embryophyta</taxon>
        <taxon>Tracheophyta</taxon>
        <taxon>Spermatophyta</taxon>
        <taxon>Magnoliopsida</taxon>
        <taxon>eudicotyledons</taxon>
        <taxon>Gunneridae</taxon>
        <taxon>Pentapetalae</taxon>
        <taxon>asterids</taxon>
        <taxon>lamiids</taxon>
        <taxon>Solanales</taxon>
        <taxon>Convolvulaceae</taxon>
        <taxon>Cuscuteae</taxon>
        <taxon>Cuscuta</taxon>
        <taxon>Cuscuta subgen. Cuscuta</taxon>
    </lineage>
</organism>
<feature type="domain" description="DUF4216" evidence="2">
    <location>
        <begin position="1010"/>
        <end position="1070"/>
    </location>
</feature>
<evidence type="ECO:0000259" key="4">
    <source>
        <dbReference type="Pfam" id="PF13963"/>
    </source>
</evidence>
<feature type="region of interest" description="Disordered" evidence="1">
    <location>
        <begin position="1126"/>
        <end position="1174"/>
    </location>
</feature>
<feature type="compositionally biased region" description="Acidic residues" evidence="1">
    <location>
        <begin position="1128"/>
        <end position="1174"/>
    </location>
</feature>
<name>A0AAV0DWS7_9ASTE</name>
<dbReference type="InterPro" id="IPR025312">
    <property type="entry name" value="DUF4216"/>
</dbReference>